<dbReference type="InterPro" id="IPR018289">
    <property type="entry name" value="MULE_transposase_dom"/>
</dbReference>
<comment type="caution">
    <text evidence="7">The sequence shown here is derived from an EMBL/GenBank/DDBJ whole genome shotgun (WGS) entry which is preliminary data.</text>
</comment>
<dbReference type="EMBL" id="RCMG01000024">
    <property type="protein sequence ID" value="KAG2867523.1"/>
    <property type="molecule type" value="Genomic_DNA"/>
</dbReference>
<gene>
    <name evidence="7" type="ORF">PC110_g2563</name>
    <name evidence="2" type="ORF">PC113_g1920</name>
    <name evidence="3" type="ORF">PC115_g7688</name>
    <name evidence="4" type="ORF">PC117_g1737</name>
    <name evidence="5" type="ORF">PC118_g12828</name>
    <name evidence="6" type="ORF">PC129_g5769</name>
</gene>
<sequence>MKAQSDLLAIESVAWPVRQVWEELRSRFYDGDNPDVVGVLSESQVIRRVHVARSQYYIGNVHGSIEIPLLPLALDKEVSFFQFHYATVNRENLTKPTRLLGWAHPALVALLRYHGTALFVDSTFRCVPQGYAQCVIFMVHDRASGVYVPVFYVLSTEKTKEANWDMVDFVVQATDQQQLEPAEIVCGIEAALMNALQTLFPNAIVLGCLFHMKQALRRAIKRYAITEEECLIAMTRVRHVYCNGSRPSG</sequence>
<dbReference type="Proteomes" id="UP000774804">
    <property type="component" value="Unassembled WGS sequence"/>
</dbReference>
<dbReference type="Proteomes" id="UP000735874">
    <property type="component" value="Unassembled WGS sequence"/>
</dbReference>
<dbReference type="EMBL" id="RCMI01000189">
    <property type="protein sequence ID" value="KAG2927015.1"/>
    <property type="molecule type" value="Genomic_DNA"/>
</dbReference>
<evidence type="ECO:0000259" key="1">
    <source>
        <dbReference type="Pfam" id="PF10551"/>
    </source>
</evidence>
<name>A0A329SX51_9STRA</name>
<reference evidence="7 8" key="1">
    <citation type="submission" date="2018-01" db="EMBL/GenBank/DDBJ databases">
        <title>Draft genome of the strawberry crown rot pathogen Phytophthora cactorum.</title>
        <authorList>
            <person name="Armitage A.D."/>
            <person name="Lysoe E."/>
            <person name="Nellist C.F."/>
            <person name="Harrison R.J."/>
            <person name="Brurberg M.B."/>
        </authorList>
    </citation>
    <scope>NUCLEOTIDE SEQUENCE [LARGE SCALE GENOMIC DNA]</scope>
    <source>
        <strain evidence="7 8">10300</strain>
    </source>
</reference>
<dbReference type="Pfam" id="PF10551">
    <property type="entry name" value="MULE"/>
    <property type="match status" value="1"/>
</dbReference>
<dbReference type="Proteomes" id="UP000736787">
    <property type="component" value="Unassembled WGS sequence"/>
</dbReference>
<evidence type="ECO:0000313" key="3">
    <source>
        <dbReference type="EMBL" id="KAG2927015.1"/>
    </source>
</evidence>
<dbReference type="EMBL" id="MJFZ01000034">
    <property type="protein sequence ID" value="RAW41240.1"/>
    <property type="molecule type" value="Genomic_DNA"/>
</dbReference>
<organism evidence="7 8">
    <name type="scientific">Phytophthora cactorum</name>
    <dbReference type="NCBI Taxonomy" id="29920"/>
    <lineage>
        <taxon>Eukaryota</taxon>
        <taxon>Sar</taxon>
        <taxon>Stramenopiles</taxon>
        <taxon>Oomycota</taxon>
        <taxon>Peronosporomycetes</taxon>
        <taxon>Peronosporales</taxon>
        <taxon>Peronosporaceae</taxon>
        <taxon>Phytophthora</taxon>
    </lineage>
</organism>
<dbReference type="AlphaFoldDB" id="A0A329SX51"/>
<keyword evidence="8" id="KW-1185">Reference proteome</keyword>
<evidence type="ECO:0000313" key="2">
    <source>
        <dbReference type="EMBL" id="KAG2867523.1"/>
    </source>
</evidence>
<dbReference type="Proteomes" id="UP000697107">
    <property type="component" value="Unassembled WGS sequence"/>
</dbReference>
<evidence type="ECO:0000313" key="6">
    <source>
        <dbReference type="EMBL" id="KAG3223561.1"/>
    </source>
</evidence>
<reference evidence="2" key="2">
    <citation type="submission" date="2018-10" db="EMBL/GenBank/DDBJ databases">
        <title>Effector identification in a new, highly contiguous assembly of the strawberry crown rot pathogen Phytophthora cactorum.</title>
        <authorList>
            <person name="Armitage A.D."/>
            <person name="Nellist C.F."/>
            <person name="Bates H."/>
            <person name="Vickerstaff R.J."/>
            <person name="Harrison R.J."/>
        </authorList>
    </citation>
    <scope>NUCLEOTIDE SEQUENCE</scope>
    <source>
        <strain evidence="2">15-7</strain>
        <strain evidence="3">4032</strain>
        <strain evidence="4">4040</strain>
        <strain evidence="5">P415</strain>
        <strain evidence="6">P421</strain>
    </source>
</reference>
<dbReference type="EMBL" id="RCMV01000141">
    <property type="protein sequence ID" value="KAG3223561.1"/>
    <property type="molecule type" value="Genomic_DNA"/>
</dbReference>
<dbReference type="EMBL" id="RCML01000423">
    <property type="protein sequence ID" value="KAG2977529.1"/>
    <property type="molecule type" value="Genomic_DNA"/>
</dbReference>
<dbReference type="EMBL" id="RCMK01000021">
    <property type="protein sequence ID" value="KAG2953770.1"/>
    <property type="molecule type" value="Genomic_DNA"/>
</dbReference>
<feature type="domain" description="MULE transposase" evidence="1">
    <location>
        <begin position="118"/>
        <end position="214"/>
    </location>
</feature>
<dbReference type="OrthoDB" id="123622at2759"/>
<dbReference type="VEuPathDB" id="FungiDB:PC110_g2563"/>
<accession>A0A329SX51</accession>
<dbReference type="Proteomes" id="UP000760860">
    <property type="component" value="Unassembled WGS sequence"/>
</dbReference>
<evidence type="ECO:0000313" key="8">
    <source>
        <dbReference type="Proteomes" id="UP000251314"/>
    </source>
</evidence>
<protein>
    <recommendedName>
        <fullName evidence="1">MULE transposase domain-containing protein</fullName>
    </recommendedName>
</protein>
<evidence type="ECO:0000313" key="4">
    <source>
        <dbReference type="EMBL" id="KAG2953770.1"/>
    </source>
</evidence>
<proteinExistence type="predicted"/>
<dbReference type="Proteomes" id="UP000251314">
    <property type="component" value="Unassembled WGS sequence"/>
</dbReference>
<evidence type="ECO:0000313" key="7">
    <source>
        <dbReference type="EMBL" id="RAW41240.1"/>
    </source>
</evidence>
<evidence type="ECO:0000313" key="5">
    <source>
        <dbReference type="EMBL" id="KAG2977529.1"/>
    </source>
</evidence>